<organism evidence="1 2">
    <name type="scientific">Tengunoibacter tsumagoiensis</name>
    <dbReference type="NCBI Taxonomy" id="2014871"/>
    <lineage>
        <taxon>Bacteria</taxon>
        <taxon>Bacillati</taxon>
        <taxon>Chloroflexota</taxon>
        <taxon>Ktedonobacteria</taxon>
        <taxon>Ktedonobacterales</taxon>
        <taxon>Dictyobacteraceae</taxon>
        <taxon>Tengunoibacter</taxon>
    </lineage>
</organism>
<comment type="caution">
    <text evidence="1">The sequence shown here is derived from an EMBL/GenBank/DDBJ whole genome shotgun (WGS) entry which is preliminary data.</text>
</comment>
<proteinExistence type="predicted"/>
<evidence type="ECO:0000313" key="1">
    <source>
        <dbReference type="EMBL" id="GCE15444.1"/>
    </source>
</evidence>
<dbReference type="EMBL" id="BIFR01000002">
    <property type="protein sequence ID" value="GCE15444.1"/>
    <property type="molecule type" value="Genomic_DNA"/>
</dbReference>
<dbReference type="AlphaFoldDB" id="A0A402A8F5"/>
<dbReference type="Proteomes" id="UP000287352">
    <property type="component" value="Unassembled WGS sequence"/>
</dbReference>
<protein>
    <submittedName>
        <fullName evidence="1">Uncharacterized protein</fullName>
    </submittedName>
</protein>
<evidence type="ECO:0000313" key="2">
    <source>
        <dbReference type="Proteomes" id="UP000287352"/>
    </source>
</evidence>
<reference evidence="2" key="1">
    <citation type="submission" date="2018-12" db="EMBL/GenBank/DDBJ databases">
        <title>Tengunoibacter tsumagoiensis gen. nov., sp. nov., Dictyobacter kobayashii sp. nov., D. alpinus sp. nov., and D. joshuensis sp. nov. and description of Dictyobacteraceae fam. nov. within the order Ktedonobacterales isolated from Tengu-no-mugimeshi.</title>
        <authorList>
            <person name="Wang C.M."/>
            <person name="Zheng Y."/>
            <person name="Sakai Y."/>
            <person name="Toyoda A."/>
            <person name="Minakuchi Y."/>
            <person name="Abe K."/>
            <person name="Yokota A."/>
            <person name="Yabe S."/>
        </authorList>
    </citation>
    <scope>NUCLEOTIDE SEQUENCE [LARGE SCALE GENOMIC DNA]</scope>
    <source>
        <strain evidence="2">Uno3</strain>
    </source>
</reference>
<accession>A0A402A8F5</accession>
<keyword evidence="2" id="KW-1185">Reference proteome</keyword>
<gene>
    <name evidence="1" type="ORF">KTT_53030</name>
</gene>
<sequence length="68" mass="7482">MFGNGLSHINTLLFHNLSGQRMNPICWLTSCTDGLDGSLAQMTEKGFRHLGSRAVLRTQKQNSCARCG</sequence>
<name>A0A402A8F5_9CHLR</name>